<sequence>MTRRAKQVDTPEEPWRIPEEEIARRRDLRGPEHRTASIDPPGCVDVDDALSVHALPGGGWEVGVHIADVSHFVRAGGALDMEARARGTTVYLVDRRLDMLPGVLSENLCSLLAGVDRLAVSVLWTLTPDLEVTDVWFGRTVIHSAHKLTYQQAQAMFDRTEMPPPSDPAAPPINGREQQRIREDLEVRQPCRDGRLLQSPACGPRRGLAQKARSARLCVTLSARLRCDQSLRDAQCQAPL</sequence>
<dbReference type="Proteomes" id="UP001190700">
    <property type="component" value="Unassembled WGS sequence"/>
</dbReference>
<organism evidence="4 5">
    <name type="scientific">Cymbomonas tetramitiformis</name>
    <dbReference type="NCBI Taxonomy" id="36881"/>
    <lineage>
        <taxon>Eukaryota</taxon>
        <taxon>Viridiplantae</taxon>
        <taxon>Chlorophyta</taxon>
        <taxon>Pyramimonadophyceae</taxon>
        <taxon>Pyramimonadales</taxon>
        <taxon>Pyramimonadaceae</taxon>
        <taxon>Cymbomonas</taxon>
    </lineage>
</organism>
<keyword evidence="5" id="KW-1185">Reference proteome</keyword>
<dbReference type="AlphaFoldDB" id="A0AAE0FGI0"/>
<feature type="region of interest" description="Disordered" evidence="2">
    <location>
        <begin position="1"/>
        <end position="40"/>
    </location>
</feature>
<reference evidence="4 5" key="1">
    <citation type="journal article" date="2015" name="Genome Biol. Evol.">
        <title>Comparative Genomics of a Bacterivorous Green Alga Reveals Evolutionary Causalities and Consequences of Phago-Mixotrophic Mode of Nutrition.</title>
        <authorList>
            <person name="Burns J.A."/>
            <person name="Paasch A."/>
            <person name="Narechania A."/>
            <person name="Kim E."/>
        </authorList>
    </citation>
    <scope>NUCLEOTIDE SEQUENCE [LARGE SCALE GENOMIC DNA]</scope>
    <source>
        <strain evidence="4 5">PLY_AMNH</strain>
    </source>
</reference>
<feature type="domain" description="RNB" evidence="3">
    <location>
        <begin position="25"/>
        <end position="237"/>
    </location>
</feature>
<dbReference type="GO" id="GO:0003723">
    <property type="term" value="F:RNA binding"/>
    <property type="evidence" value="ECO:0007669"/>
    <property type="project" value="InterPro"/>
</dbReference>
<feature type="compositionally biased region" description="Basic and acidic residues" evidence="2">
    <location>
        <begin position="1"/>
        <end position="36"/>
    </location>
</feature>
<dbReference type="EMBL" id="LGRX02019106">
    <property type="protein sequence ID" value="KAK3258973.1"/>
    <property type="molecule type" value="Genomic_DNA"/>
</dbReference>
<dbReference type="GO" id="GO:0006402">
    <property type="term" value="P:mRNA catabolic process"/>
    <property type="evidence" value="ECO:0007669"/>
    <property type="project" value="TreeGrafter"/>
</dbReference>
<protein>
    <recommendedName>
        <fullName evidence="1">DIS3-like exonuclease 1</fullName>
    </recommendedName>
</protein>
<evidence type="ECO:0000256" key="1">
    <source>
        <dbReference type="ARBA" id="ARBA00016366"/>
    </source>
</evidence>
<dbReference type="InterPro" id="IPR012340">
    <property type="entry name" value="NA-bd_OB-fold"/>
</dbReference>
<dbReference type="PANTHER" id="PTHR23355:SF30">
    <property type="entry name" value="DIS3-LIKE EXONUCLEASE 1"/>
    <property type="match status" value="1"/>
</dbReference>
<dbReference type="Pfam" id="PF00773">
    <property type="entry name" value="RNB"/>
    <property type="match status" value="1"/>
</dbReference>
<dbReference type="PANTHER" id="PTHR23355">
    <property type="entry name" value="RIBONUCLEASE"/>
    <property type="match status" value="1"/>
</dbReference>
<dbReference type="InterPro" id="IPR050180">
    <property type="entry name" value="RNR_Ribonuclease"/>
</dbReference>
<gene>
    <name evidence="4" type="ORF">CYMTET_32006</name>
</gene>
<dbReference type="GO" id="GO:0000175">
    <property type="term" value="F:3'-5'-RNA exonuclease activity"/>
    <property type="evidence" value="ECO:0007669"/>
    <property type="project" value="TreeGrafter"/>
</dbReference>
<evidence type="ECO:0000313" key="5">
    <source>
        <dbReference type="Proteomes" id="UP001190700"/>
    </source>
</evidence>
<evidence type="ECO:0000313" key="4">
    <source>
        <dbReference type="EMBL" id="KAK3258973.1"/>
    </source>
</evidence>
<evidence type="ECO:0000259" key="3">
    <source>
        <dbReference type="SMART" id="SM00955"/>
    </source>
</evidence>
<dbReference type="SUPFAM" id="SSF50249">
    <property type="entry name" value="Nucleic acid-binding proteins"/>
    <property type="match status" value="1"/>
</dbReference>
<accession>A0AAE0FGI0</accession>
<proteinExistence type="predicted"/>
<dbReference type="SMART" id="SM00955">
    <property type="entry name" value="RNB"/>
    <property type="match status" value="1"/>
</dbReference>
<comment type="caution">
    <text evidence="4">The sequence shown here is derived from an EMBL/GenBank/DDBJ whole genome shotgun (WGS) entry which is preliminary data.</text>
</comment>
<evidence type="ECO:0000256" key="2">
    <source>
        <dbReference type="SAM" id="MobiDB-lite"/>
    </source>
</evidence>
<dbReference type="InterPro" id="IPR001900">
    <property type="entry name" value="RNase_II/R"/>
</dbReference>
<name>A0AAE0FGI0_9CHLO</name>